<evidence type="ECO:0000313" key="3">
    <source>
        <dbReference type="Proteomes" id="UP001595880"/>
    </source>
</evidence>
<feature type="domain" description="N-acetyltransferase" evidence="1">
    <location>
        <begin position="131"/>
        <end position="263"/>
    </location>
</feature>
<dbReference type="SUPFAM" id="SSF55729">
    <property type="entry name" value="Acyl-CoA N-acyltransferases (Nat)"/>
    <property type="match status" value="1"/>
</dbReference>
<keyword evidence="3" id="KW-1185">Reference proteome</keyword>
<dbReference type="Gene3D" id="3.40.630.30">
    <property type="match status" value="1"/>
</dbReference>
<dbReference type="PROSITE" id="PS51186">
    <property type="entry name" value="GNAT"/>
    <property type="match status" value="1"/>
</dbReference>
<dbReference type="RefSeq" id="WP_390195131.1">
    <property type="nucleotide sequence ID" value="NZ_JBHSDV010000001.1"/>
</dbReference>
<dbReference type="InterPro" id="IPR027365">
    <property type="entry name" value="GNAT_acetyltra_YdfB-like"/>
</dbReference>
<evidence type="ECO:0000313" key="2">
    <source>
        <dbReference type="EMBL" id="MFC4386487.1"/>
    </source>
</evidence>
<dbReference type="InterPro" id="IPR000182">
    <property type="entry name" value="GNAT_dom"/>
</dbReference>
<dbReference type="InterPro" id="IPR016181">
    <property type="entry name" value="Acyl_CoA_acyltransferase"/>
</dbReference>
<evidence type="ECO:0000259" key="1">
    <source>
        <dbReference type="PROSITE" id="PS51186"/>
    </source>
</evidence>
<name>A0ABV8VRA4_9BACI</name>
<comment type="caution">
    <text evidence="2">The sequence shown here is derived from an EMBL/GenBank/DDBJ whole genome shotgun (WGS) entry which is preliminary data.</text>
</comment>
<protein>
    <submittedName>
        <fullName evidence="2">GNAT family N-acetyltransferase</fullName>
    </submittedName>
</protein>
<gene>
    <name evidence="2" type="ORF">ACFOZ1_01560</name>
</gene>
<organism evidence="2 3">
    <name type="scientific">Gracilibacillus marinus</name>
    <dbReference type="NCBI Taxonomy" id="630535"/>
    <lineage>
        <taxon>Bacteria</taxon>
        <taxon>Bacillati</taxon>
        <taxon>Bacillota</taxon>
        <taxon>Bacilli</taxon>
        <taxon>Bacillales</taxon>
        <taxon>Bacillaceae</taxon>
        <taxon>Gracilibacillus</taxon>
    </lineage>
</organism>
<accession>A0ABV8VRA4</accession>
<dbReference type="EMBL" id="JBHSDV010000001">
    <property type="protein sequence ID" value="MFC4386487.1"/>
    <property type="molecule type" value="Genomic_DNA"/>
</dbReference>
<proteinExistence type="predicted"/>
<dbReference type="Pfam" id="PF12746">
    <property type="entry name" value="GNAT_acetyltran"/>
    <property type="match status" value="1"/>
</dbReference>
<sequence length="263" mass="30383">MIRQLTEADNEKCQALIQTKPAENLFIIGDIEAYGYEQDFQKVWGQFNEQNELIAILLKYERNYIPFAIGELDAEGFANIINQDDEFAMLSGLITYTEPIEAFLHKTQISKRQLYYVKLTNHHMLQVTPSVNVHLLNPEEINRLKILLQTIPEFRDKPFNLEIKKRNMQNGVARCYYVEEDGVMVSTASTSAENKNSAMIVAVGTNSAYKRKGYATACLSKLCQDLLAEGKELCLFYENEDAGKIYKRLGFQQIEHWMMYTYE</sequence>
<reference evidence="3" key="1">
    <citation type="journal article" date="2019" name="Int. J. Syst. Evol. Microbiol.">
        <title>The Global Catalogue of Microorganisms (GCM) 10K type strain sequencing project: providing services to taxonomists for standard genome sequencing and annotation.</title>
        <authorList>
            <consortium name="The Broad Institute Genomics Platform"/>
            <consortium name="The Broad Institute Genome Sequencing Center for Infectious Disease"/>
            <person name="Wu L."/>
            <person name="Ma J."/>
        </authorList>
    </citation>
    <scope>NUCLEOTIDE SEQUENCE [LARGE SCALE GENOMIC DNA]</scope>
    <source>
        <strain evidence="3">KACC 14058</strain>
    </source>
</reference>
<dbReference type="Proteomes" id="UP001595880">
    <property type="component" value="Unassembled WGS sequence"/>
</dbReference>